<reference evidence="2" key="1">
    <citation type="submission" date="2021-10" db="EMBL/GenBank/DDBJ databases">
        <title>The complete genome sequence of Leeia sp. TBRC 13508.</title>
        <authorList>
            <person name="Charoenyingcharoen P."/>
            <person name="Yukphan P."/>
        </authorList>
    </citation>
    <scope>NUCLEOTIDE SEQUENCE</scope>
    <source>
        <strain evidence="2">TBRC 13508</strain>
    </source>
</reference>
<accession>A0ABS8D641</accession>
<dbReference type="EMBL" id="JAJBZT010000004">
    <property type="protein sequence ID" value="MCB6183668.1"/>
    <property type="molecule type" value="Genomic_DNA"/>
</dbReference>
<keyword evidence="3" id="KW-1185">Reference proteome</keyword>
<name>A0ABS8D641_9NEIS</name>
<comment type="caution">
    <text evidence="2">The sequence shown here is derived from an EMBL/GenBank/DDBJ whole genome shotgun (WGS) entry which is preliminary data.</text>
</comment>
<evidence type="ECO:0000313" key="3">
    <source>
        <dbReference type="Proteomes" id="UP001165395"/>
    </source>
</evidence>
<evidence type="ECO:0000313" key="2">
    <source>
        <dbReference type="EMBL" id="MCB6183668.1"/>
    </source>
</evidence>
<keyword evidence="1" id="KW-1133">Transmembrane helix</keyword>
<proteinExistence type="predicted"/>
<keyword evidence="1" id="KW-0472">Membrane</keyword>
<keyword evidence="1" id="KW-0812">Transmembrane</keyword>
<evidence type="ECO:0000256" key="1">
    <source>
        <dbReference type="SAM" id="Phobius"/>
    </source>
</evidence>
<dbReference type="RefSeq" id="WP_227180446.1">
    <property type="nucleotide sequence ID" value="NZ_JAJBZT010000004.1"/>
</dbReference>
<gene>
    <name evidence="2" type="ORF">LIN78_08910</name>
</gene>
<dbReference type="Proteomes" id="UP001165395">
    <property type="component" value="Unassembled WGS sequence"/>
</dbReference>
<organism evidence="2 3">
    <name type="scientific">Leeia speluncae</name>
    <dbReference type="NCBI Taxonomy" id="2884804"/>
    <lineage>
        <taxon>Bacteria</taxon>
        <taxon>Pseudomonadati</taxon>
        <taxon>Pseudomonadota</taxon>
        <taxon>Betaproteobacteria</taxon>
        <taxon>Neisseriales</taxon>
        <taxon>Leeiaceae</taxon>
        <taxon>Leeia</taxon>
    </lineage>
</organism>
<protein>
    <submittedName>
        <fullName evidence="2">Uncharacterized protein</fullName>
    </submittedName>
</protein>
<sequence>MLKSNESTELEASAAALANEELSHKLKQKIEELESLSTTSNSPLDAEKFRKSAFRLRVMQTESSVFELVGKQISLNKFRRQSDAKAEIAELAKFAKLKPEQQQVADLYRQLNMALLGAIFPYALSIAFFLFCAIWLFD</sequence>
<feature type="transmembrane region" description="Helical" evidence="1">
    <location>
        <begin position="113"/>
        <end position="137"/>
    </location>
</feature>